<evidence type="ECO:0000256" key="1">
    <source>
        <dbReference type="SAM" id="Phobius"/>
    </source>
</evidence>
<dbReference type="RefSeq" id="WP_063070979.1">
    <property type="nucleotide sequence ID" value="NZ_LQXA01000019.1"/>
</dbReference>
<keyword evidence="1" id="KW-0472">Membrane</keyword>
<dbReference type="EMBL" id="LQXA01000019">
    <property type="protein sequence ID" value="KZC95745.1"/>
    <property type="molecule type" value="Genomic_DNA"/>
</dbReference>
<protein>
    <submittedName>
        <fullName evidence="2">Uncharacterized protein</fullName>
    </submittedName>
</protein>
<keyword evidence="1" id="KW-1133">Transmembrane helix</keyword>
<organism evidence="2 3">
    <name type="scientific">Clavibacter tessellarius</name>
    <dbReference type="NCBI Taxonomy" id="31965"/>
    <lineage>
        <taxon>Bacteria</taxon>
        <taxon>Bacillati</taxon>
        <taxon>Actinomycetota</taxon>
        <taxon>Actinomycetes</taxon>
        <taxon>Micrococcales</taxon>
        <taxon>Microbacteriaceae</taxon>
        <taxon>Clavibacter</taxon>
    </lineage>
</organism>
<evidence type="ECO:0000313" key="2">
    <source>
        <dbReference type="EMBL" id="KZC95745.1"/>
    </source>
</evidence>
<evidence type="ECO:0000313" key="3">
    <source>
        <dbReference type="Proteomes" id="UP000076218"/>
    </source>
</evidence>
<keyword evidence="1" id="KW-0812">Transmembrane</keyword>
<dbReference type="AlphaFoldDB" id="A0A154V2Z3"/>
<gene>
    <name evidence="2" type="ORF">AWH51_06765</name>
</gene>
<sequence>MSSRGTAPGSTPTDTARAGGLGSRIALLIVLVALILGLGTLYGFGLYQVAVVADADAAAILPQVTAGLLALAFAPALGLLELQSWRDP</sequence>
<feature type="transmembrane region" description="Helical" evidence="1">
    <location>
        <begin position="59"/>
        <end position="80"/>
    </location>
</feature>
<feature type="transmembrane region" description="Helical" evidence="1">
    <location>
        <begin position="25"/>
        <end position="47"/>
    </location>
</feature>
<name>A0A154V2Z3_9MICO</name>
<reference evidence="2 3" key="1">
    <citation type="submission" date="2016-01" db="EMBL/GenBank/DDBJ databases">
        <title>Draft genome sequence of Clavibacter michiganensis subsp. tessellarius DOAB 609.</title>
        <authorList>
            <person name="Tambong J.T."/>
        </authorList>
    </citation>
    <scope>NUCLEOTIDE SEQUENCE [LARGE SCALE GENOMIC DNA]</scope>
    <source>
        <strain evidence="2 3">DOAB 609</strain>
    </source>
</reference>
<proteinExistence type="predicted"/>
<accession>A0A154V2Z3</accession>
<dbReference type="Proteomes" id="UP000076218">
    <property type="component" value="Unassembled WGS sequence"/>
</dbReference>
<dbReference type="STRING" id="31965.AWH51_06765"/>
<comment type="caution">
    <text evidence="2">The sequence shown here is derived from an EMBL/GenBank/DDBJ whole genome shotgun (WGS) entry which is preliminary data.</text>
</comment>